<name>A0ABN7XRN0_GIGMA</name>
<feature type="compositionally biased region" description="Basic residues" evidence="1">
    <location>
        <begin position="31"/>
        <end position="40"/>
    </location>
</feature>
<feature type="non-terminal residue" evidence="2">
    <location>
        <position position="1"/>
    </location>
</feature>
<comment type="caution">
    <text evidence="2">The sequence shown here is derived from an EMBL/GenBank/DDBJ whole genome shotgun (WGS) entry which is preliminary data.</text>
</comment>
<evidence type="ECO:0000313" key="2">
    <source>
        <dbReference type="EMBL" id="CAG8857438.1"/>
    </source>
</evidence>
<evidence type="ECO:0000256" key="1">
    <source>
        <dbReference type="SAM" id="MobiDB-lite"/>
    </source>
</evidence>
<feature type="region of interest" description="Disordered" evidence="1">
    <location>
        <begin position="1"/>
        <end position="78"/>
    </location>
</feature>
<protein>
    <submittedName>
        <fullName evidence="2">41116_t:CDS:1</fullName>
    </submittedName>
</protein>
<feature type="non-terminal residue" evidence="2">
    <location>
        <position position="78"/>
    </location>
</feature>
<proteinExistence type="predicted"/>
<feature type="compositionally biased region" description="Polar residues" evidence="1">
    <location>
        <begin position="10"/>
        <end position="22"/>
    </location>
</feature>
<organism evidence="2 3">
    <name type="scientific">Gigaspora margarita</name>
    <dbReference type="NCBI Taxonomy" id="4874"/>
    <lineage>
        <taxon>Eukaryota</taxon>
        <taxon>Fungi</taxon>
        <taxon>Fungi incertae sedis</taxon>
        <taxon>Mucoromycota</taxon>
        <taxon>Glomeromycotina</taxon>
        <taxon>Glomeromycetes</taxon>
        <taxon>Diversisporales</taxon>
        <taxon>Gigasporaceae</taxon>
        <taxon>Gigaspora</taxon>
    </lineage>
</organism>
<accession>A0ABN7XRN0</accession>
<dbReference type="EMBL" id="CAJVQB010170991">
    <property type="protein sequence ID" value="CAG8857438.1"/>
    <property type="molecule type" value="Genomic_DNA"/>
</dbReference>
<sequence length="78" mass="8447">TDNAHDSLGDNDNNGVQKNAETIANGYTLPPKRRNTKSSTRKCSNNTNNINIESATADQSNADETNNAHDSLDDNNNN</sequence>
<reference evidence="2 3" key="1">
    <citation type="submission" date="2021-06" db="EMBL/GenBank/DDBJ databases">
        <authorList>
            <person name="Kallberg Y."/>
            <person name="Tangrot J."/>
            <person name="Rosling A."/>
        </authorList>
    </citation>
    <scope>NUCLEOTIDE SEQUENCE [LARGE SCALE GENOMIC DNA]</scope>
    <source>
        <strain evidence="2 3">120-4 pot B 10/14</strain>
    </source>
</reference>
<feature type="compositionally biased region" description="Polar residues" evidence="1">
    <location>
        <begin position="41"/>
        <end position="65"/>
    </location>
</feature>
<gene>
    <name evidence="2" type="ORF">GMARGA_LOCUS46257</name>
</gene>
<keyword evidence="3" id="KW-1185">Reference proteome</keyword>
<dbReference type="Proteomes" id="UP000789901">
    <property type="component" value="Unassembled WGS sequence"/>
</dbReference>
<evidence type="ECO:0000313" key="3">
    <source>
        <dbReference type="Proteomes" id="UP000789901"/>
    </source>
</evidence>